<evidence type="ECO:0000313" key="2">
    <source>
        <dbReference type="Proteomes" id="UP001519460"/>
    </source>
</evidence>
<protein>
    <submittedName>
        <fullName evidence="1">Uncharacterized protein</fullName>
    </submittedName>
</protein>
<keyword evidence="2" id="KW-1185">Reference proteome</keyword>
<dbReference type="EMBL" id="JACVVK020000202">
    <property type="protein sequence ID" value="KAK7484896.1"/>
    <property type="molecule type" value="Genomic_DNA"/>
</dbReference>
<dbReference type="Proteomes" id="UP001519460">
    <property type="component" value="Unassembled WGS sequence"/>
</dbReference>
<comment type="caution">
    <text evidence="1">The sequence shown here is derived from an EMBL/GenBank/DDBJ whole genome shotgun (WGS) entry which is preliminary data.</text>
</comment>
<reference evidence="1 2" key="1">
    <citation type="journal article" date="2023" name="Sci. Data">
        <title>Genome assembly of the Korean intertidal mud-creeper Batillaria attramentaria.</title>
        <authorList>
            <person name="Patra A.K."/>
            <person name="Ho P.T."/>
            <person name="Jun S."/>
            <person name="Lee S.J."/>
            <person name="Kim Y."/>
            <person name="Won Y.J."/>
        </authorList>
    </citation>
    <scope>NUCLEOTIDE SEQUENCE [LARGE SCALE GENOMIC DNA]</scope>
    <source>
        <strain evidence="1">Wonlab-2016</strain>
    </source>
</reference>
<feature type="non-terminal residue" evidence="1">
    <location>
        <position position="77"/>
    </location>
</feature>
<name>A0ABD0KD34_9CAEN</name>
<accession>A0ABD0KD34</accession>
<sequence>MQVSLNGLTPCRRFVPTCNTFKNPGDSDSQAGLSFAGNYLCGRRQVWLSYLSGKRDYADRLSDVSDSCLCCTKLEPA</sequence>
<proteinExistence type="predicted"/>
<dbReference type="AlphaFoldDB" id="A0ABD0KD34"/>
<evidence type="ECO:0000313" key="1">
    <source>
        <dbReference type="EMBL" id="KAK7484896.1"/>
    </source>
</evidence>
<organism evidence="1 2">
    <name type="scientific">Batillaria attramentaria</name>
    <dbReference type="NCBI Taxonomy" id="370345"/>
    <lineage>
        <taxon>Eukaryota</taxon>
        <taxon>Metazoa</taxon>
        <taxon>Spiralia</taxon>
        <taxon>Lophotrochozoa</taxon>
        <taxon>Mollusca</taxon>
        <taxon>Gastropoda</taxon>
        <taxon>Caenogastropoda</taxon>
        <taxon>Sorbeoconcha</taxon>
        <taxon>Cerithioidea</taxon>
        <taxon>Batillariidae</taxon>
        <taxon>Batillaria</taxon>
    </lineage>
</organism>
<gene>
    <name evidence="1" type="ORF">BaRGS_00023816</name>
</gene>